<keyword evidence="7 9" id="KW-0408">Iron</keyword>
<dbReference type="SUPFAM" id="SSF48264">
    <property type="entry name" value="Cytochrome P450"/>
    <property type="match status" value="1"/>
</dbReference>
<dbReference type="InterPro" id="IPR017972">
    <property type="entry name" value="Cyt_P450_CS"/>
</dbReference>
<sequence>MDFLSQLQVIGGVAALIFLYYYLSRVRTISDKSKGSRAPEPPGAWPFIGHLHQLRSGDTVARTLGSLADKYGPAFTLRFGMHQGLVVSSWEIIKECFTTNDRAFASRPSSTQGKYLGYDHAQFGFAPYGPYWRQMRKISTLELLSNRRLEKLKLVRTTEVDTCFKELYSLCAKSNKASSSSIKVLMNEWFEHLTVNVIIMMIAGKRYFGNLDAGNEWEAGQFRRAMKKFMHLSGAFVVSDVIPHLGWIDLQGNVSSMKRTAEELDSFMTSWLEEHIRNPKRDFSESEGEPDFIDTMLSILSEDTLLSNHNRDTIIKATALNLIIAGSDSTSLTLTWALSLILNNCDVLKRAQEELDVHVGKDRFVEESDIKNLVYLQAIVKETLRLYPPGPLSVPREAIEDCHVGGYHVPKGTRLFVNLWKLHRDPRVWSDPCEFQPERFLTSHAHVDSRGQHFEYIPFSSGRRCCPGITLGLQVLHLTLARLLHEFNPMTPSHTPVDMTEGLGFTLPKATPLEVLLTPRLPSTLYKH</sequence>
<dbReference type="GO" id="GO:0004497">
    <property type="term" value="F:monooxygenase activity"/>
    <property type="evidence" value="ECO:0007669"/>
    <property type="project" value="UniProtKB-KW"/>
</dbReference>
<dbReference type="FunFam" id="1.10.630.10:FF:000026">
    <property type="entry name" value="Cytochrome P450 82C4"/>
    <property type="match status" value="1"/>
</dbReference>
<organism evidence="12 13">
    <name type="scientific">Tetracentron sinense</name>
    <name type="common">Spur-leaf</name>
    <dbReference type="NCBI Taxonomy" id="13715"/>
    <lineage>
        <taxon>Eukaryota</taxon>
        <taxon>Viridiplantae</taxon>
        <taxon>Streptophyta</taxon>
        <taxon>Embryophyta</taxon>
        <taxon>Tracheophyta</taxon>
        <taxon>Spermatophyta</taxon>
        <taxon>Magnoliopsida</taxon>
        <taxon>Trochodendrales</taxon>
        <taxon>Trochodendraceae</taxon>
        <taxon>Tetracentron</taxon>
    </lineage>
</organism>
<evidence type="ECO:0000256" key="5">
    <source>
        <dbReference type="ARBA" id="ARBA00022989"/>
    </source>
</evidence>
<keyword evidence="3 11" id="KW-0812">Transmembrane</keyword>
<evidence type="ECO:0000313" key="12">
    <source>
        <dbReference type="EMBL" id="KAF8402138.1"/>
    </source>
</evidence>
<dbReference type="GO" id="GO:0020037">
    <property type="term" value="F:heme binding"/>
    <property type="evidence" value="ECO:0007669"/>
    <property type="project" value="InterPro"/>
</dbReference>
<comment type="cofactor">
    <cofactor evidence="9">
        <name>heme</name>
        <dbReference type="ChEBI" id="CHEBI:30413"/>
    </cofactor>
</comment>
<dbReference type="OrthoDB" id="1055148at2759"/>
<protein>
    <recommendedName>
        <fullName evidence="14">Cytochrome P450</fullName>
    </recommendedName>
</protein>
<dbReference type="GO" id="GO:0016020">
    <property type="term" value="C:membrane"/>
    <property type="evidence" value="ECO:0007669"/>
    <property type="project" value="UniProtKB-SubCell"/>
</dbReference>
<keyword evidence="4 9" id="KW-0479">Metal-binding</keyword>
<accession>A0A835DF34</accession>
<comment type="similarity">
    <text evidence="10">Belongs to the cytochrome P450 family.</text>
</comment>
<dbReference type="Gene3D" id="1.10.630.10">
    <property type="entry name" value="Cytochrome P450"/>
    <property type="match status" value="1"/>
</dbReference>
<dbReference type="Pfam" id="PF00067">
    <property type="entry name" value="p450"/>
    <property type="match status" value="1"/>
</dbReference>
<dbReference type="AlphaFoldDB" id="A0A835DF34"/>
<evidence type="ECO:0000256" key="1">
    <source>
        <dbReference type="ARBA" id="ARBA00004167"/>
    </source>
</evidence>
<dbReference type="PANTHER" id="PTHR47947">
    <property type="entry name" value="CYTOCHROME P450 82C3-RELATED"/>
    <property type="match status" value="1"/>
</dbReference>
<dbReference type="PANTHER" id="PTHR47947:SF1">
    <property type="entry name" value="CYTOCHROME P450 82E3"/>
    <property type="match status" value="1"/>
</dbReference>
<comment type="subcellular location">
    <subcellularLocation>
        <location evidence="1">Membrane</location>
        <topology evidence="1">Single-pass membrane protein</topology>
    </subcellularLocation>
</comment>
<dbReference type="PRINTS" id="PR00463">
    <property type="entry name" value="EP450I"/>
</dbReference>
<dbReference type="InterPro" id="IPR050651">
    <property type="entry name" value="Plant_Cytochrome_P450_Monoox"/>
</dbReference>
<evidence type="ECO:0000313" key="13">
    <source>
        <dbReference type="Proteomes" id="UP000655225"/>
    </source>
</evidence>
<dbReference type="OMA" id="TCENLIF"/>
<comment type="caution">
    <text evidence="12">The sequence shown here is derived from an EMBL/GenBank/DDBJ whole genome shotgun (WGS) entry which is preliminary data.</text>
</comment>
<feature type="transmembrane region" description="Helical" evidence="11">
    <location>
        <begin position="6"/>
        <end position="23"/>
    </location>
</feature>
<keyword evidence="5 11" id="KW-1133">Transmembrane helix</keyword>
<evidence type="ECO:0000256" key="8">
    <source>
        <dbReference type="ARBA" id="ARBA00023136"/>
    </source>
</evidence>
<dbReference type="GO" id="GO:0005506">
    <property type="term" value="F:iron ion binding"/>
    <property type="evidence" value="ECO:0007669"/>
    <property type="project" value="InterPro"/>
</dbReference>
<evidence type="ECO:0000256" key="11">
    <source>
        <dbReference type="SAM" id="Phobius"/>
    </source>
</evidence>
<evidence type="ECO:0000256" key="4">
    <source>
        <dbReference type="ARBA" id="ARBA00022723"/>
    </source>
</evidence>
<dbReference type="GO" id="GO:0016705">
    <property type="term" value="F:oxidoreductase activity, acting on paired donors, with incorporation or reduction of molecular oxygen"/>
    <property type="evidence" value="ECO:0007669"/>
    <property type="project" value="InterPro"/>
</dbReference>
<dbReference type="PRINTS" id="PR00385">
    <property type="entry name" value="P450"/>
</dbReference>
<name>A0A835DF34_TETSI</name>
<feature type="binding site" description="axial binding residue" evidence="9">
    <location>
        <position position="466"/>
    </location>
    <ligand>
        <name>heme</name>
        <dbReference type="ChEBI" id="CHEBI:30413"/>
    </ligand>
    <ligandPart>
        <name>Fe</name>
        <dbReference type="ChEBI" id="CHEBI:18248"/>
    </ligandPart>
</feature>
<dbReference type="EMBL" id="JABCRI010000008">
    <property type="protein sequence ID" value="KAF8402138.1"/>
    <property type="molecule type" value="Genomic_DNA"/>
</dbReference>
<proteinExistence type="inferred from homology"/>
<feature type="transmembrane region" description="Helical" evidence="11">
    <location>
        <begin position="229"/>
        <end position="248"/>
    </location>
</feature>
<evidence type="ECO:0000256" key="7">
    <source>
        <dbReference type="ARBA" id="ARBA00023004"/>
    </source>
</evidence>
<evidence type="ECO:0008006" key="14">
    <source>
        <dbReference type="Google" id="ProtNLM"/>
    </source>
</evidence>
<dbReference type="Proteomes" id="UP000655225">
    <property type="component" value="Unassembled WGS sequence"/>
</dbReference>
<dbReference type="InterPro" id="IPR001128">
    <property type="entry name" value="Cyt_P450"/>
</dbReference>
<dbReference type="InterPro" id="IPR002401">
    <property type="entry name" value="Cyt_P450_E_grp-I"/>
</dbReference>
<dbReference type="PROSITE" id="PS00086">
    <property type="entry name" value="CYTOCHROME_P450"/>
    <property type="match status" value="1"/>
</dbReference>
<evidence type="ECO:0000256" key="3">
    <source>
        <dbReference type="ARBA" id="ARBA00022692"/>
    </source>
</evidence>
<dbReference type="CDD" id="cd20654">
    <property type="entry name" value="CYP82"/>
    <property type="match status" value="1"/>
</dbReference>
<evidence type="ECO:0000256" key="2">
    <source>
        <dbReference type="ARBA" id="ARBA00022617"/>
    </source>
</evidence>
<gene>
    <name evidence="12" type="ORF">HHK36_013090</name>
</gene>
<keyword evidence="10" id="KW-0503">Monooxygenase</keyword>
<dbReference type="InterPro" id="IPR036396">
    <property type="entry name" value="Cyt_P450_sf"/>
</dbReference>
<keyword evidence="13" id="KW-1185">Reference proteome</keyword>
<evidence type="ECO:0000256" key="9">
    <source>
        <dbReference type="PIRSR" id="PIRSR602401-1"/>
    </source>
</evidence>
<reference evidence="12 13" key="1">
    <citation type="submission" date="2020-04" db="EMBL/GenBank/DDBJ databases">
        <title>Plant Genome Project.</title>
        <authorList>
            <person name="Zhang R.-G."/>
        </authorList>
    </citation>
    <scope>NUCLEOTIDE SEQUENCE [LARGE SCALE GENOMIC DNA]</scope>
    <source>
        <strain evidence="12">YNK0</strain>
        <tissue evidence="12">Leaf</tissue>
    </source>
</reference>
<keyword evidence="8 11" id="KW-0472">Membrane</keyword>
<keyword evidence="6 10" id="KW-0560">Oxidoreductase</keyword>
<evidence type="ECO:0000256" key="6">
    <source>
        <dbReference type="ARBA" id="ARBA00023002"/>
    </source>
</evidence>
<keyword evidence="2 9" id="KW-0349">Heme</keyword>
<evidence type="ECO:0000256" key="10">
    <source>
        <dbReference type="RuleBase" id="RU000461"/>
    </source>
</evidence>